<evidence type="ECO:0000256" key="6">
    <source>
        <dbReference type="ARBA" id="ARBA00022723"/>
    </source>
</evidence>
<dbReference type="AlphaFoldDB" id="A0A4D6WW03"/>
<evidence type="ECO:0000259" key="15">
    <source>
        <dbReference type="PROSITE" id="PS51007"/>
    </source>
</evidence>
<keyword evidence="4" id="KW-0813">Transport</keyword>
<evidence type="ECO:0000256" key="10">
    <source>
        <dbReference type="ARBA" id="ARBA00030448"/>
    </source>
</evidence>
<keyword evidence="8 13" id="KW-0408">Iron</keyword>
<geneLocation type="plastid" evidence="16"/>
<feature type="signal peptide" evidence="14">
    <location>
        <begin position="1"/>
        <end position="25"/>
    </location>
</feature>
<evidence type="ECO:0000256" key="13">
    <source>
        <dbReference type="PROSITE-ProRule" id="PRU00433"/>
    </source>
</evidence>
<gene>
    <name evidence="16" type="primary">petJ</name>
</gene>
<dbReference type="InterPro" id="IPR008168">
    <property type="entry name" value="Cyt_C_IC"/>
</dbReference>
<evidence type="ECO:0000256" key="3">
    <source>
        <dbReference type="ARBA" id="ARBA00009650"/>
    </source>
</evidence>
<dbReference type="PROSITE" id="PS51007">
    <property type="entry name" value="CYTC"/>
    <property type="match status" value="1"/>
</dbReference>
<keyword evidence="5 13" id="KW-0349">Heme</keyword>
<comment type="function">
    <text evidence="1">Functions as an electron carrier between membrane-bound cytochrome b6-f and photosystem I in oxygenic photosynthesis.</text>
</comment>
<dbReference type="PANTHER" id="PTHR34688:SF2">
    <property type="entry name" value="CYTOCHROME C6, CHLOROPLASTIC"/>
    <property type="match status" value="1"/>
</dbReference>
<dbReference type="GO" id="GO:0020037">
    <property type="term" value="F:heme binding"/>
    <property type="evidence" value="ECO:0007669"/>
    <property type="project" value="InterPro"/>
</dbReference>
<reference evidence="16" key="2">
    <citation type="submission" date="2019-04" db="EMBL/GenBank/DDBJ databases">
        <authorList>
            <person name="Pasella M."/>
        </authorList>
    </citation>
    <scope>NUCLEOTIDE SEQUENCE</scope>
    <source>
        <strain evidence="16">PD2948_1</strain>
    </source>
</reference>
<dbReference type="InterPro" id="IPR023655">
    <property type="entry name" value="Cyt_C6"/>
</dbReference>
<evidence type="ECO:0000256" key="12">
    <source>
        <dbReference type="ARBA" id="ARBA00033211"/>
    </source>
</evidence>
<comment type="subcellular location">
    <subcellularLocation>
        <location evidence="2">Plastid</location>
        <location evidence="2">Chloroplast thylakoid lumen</location>
    </subcellularLocation>
</comment>
<dbReference type="GO" id="GO:0009543">
    <property type="term" value="C:chloroplast thylakoid lumen"/>
    <property type="evidence" value="ECO:0007669"/>
    <property type="project" value="UniProtKB-SubCell"/>
</dbReference>
<dbReference type="SUPFAM" id="SSF46626">
    <property type="entry name" value="Cytochrome c"/>
    <property type="match status" value="1"/>
</dbReference>
<evidence type="ECO:0000256" key="1">
    <source>
        <dbReference type="ARBA" id="ARBA00002347"/>
    </source>
</evidence>
<sequence length="112" mass="12581">MTILLFRLFIVFQTLFLLSSNITLADEIDLEEGKSIFDSNCAACHSGGQNILQAQKTLEKTVLEDNTMYSVTAITNQVKNGKNQMPAFKERLSDDDINNVANYVLYQANIGW</sequence>
<dbReference type="PANTHER" id="PTHR34688">
    <property type="entry name" value="CYTOCHROME C6, CHLOROPLASTIC"/>
    <property type="match status" value="1"/>
</dbReference>
<reference evidence="16" key="1">
    <citation type="journal article" date="2019" name="Mol. Phylogenet. Evol.">
        <title>Morphological evolution and classification of the red algal order Ceramiales inferred using plastid phylogenomics.</title>
        <authorList>
            <person name="Diaz-Tapia P."/>
            <person name="Pasella M.M."/>
            <person name="Verbruggen H."/>
            <person name="Maggs C.A."/>
        </authorList>
    </citation>
    <scope>NUCLEOTIDE SEQUENCE</scope>
    <source>
        <strain evidence="16">PD2948_1</strain>
    </source>
</reference>
<feature type="chain" id="PRO_5020032005" description="Cytochrome c-553" evidence="14">
    <location>
        <begin position="26"/>
        <end position="112"/>
    </location>
</feature>
<evidence type="ECO:0000313" key="16">
    <source>
        <dbReference type="EMBL" id="QCI05765.1"/>
    </source>
</evidence>
<keyword evidence="16" id="KW-0934">Plastid</keyword>
<dbReference type="Pfam" id="PF13442">
    <property type="entry name" value="Cytochrome_CBB3"/>
    <property type="match status" value="1"/>
</dbReference>
<dbReference type="PRINTS" id="PR00605">
    <property type="entry name" value="CYTCHROMECIC"/>
</dbReference>
<keyword evidence="9" id="KW-0793">Thylakoid</keyword>
<accession>A0A4D6WW03</accession>
<evidence type="ECO:0000256" key="5">
    <source>
        <dbReference type="ARBA" id="ARBA00022617"/>
    </source>
</evidence>
<keyword evidence="6 13" id="KW-0479">Metal-binding</keyword>
<evidence type="ECO:0000256" key="4">
    <source>
        <dbReference type="ARBA" id="ARBA00022448"/>
    </source>
</evidence>
<evidence type="ECO:0000256" key="7">
    <source>
        <dbReference type="ARBA" id="ARBA00022982"/>
    </source>
</evidence>
<feature type="domain" description="Cytochrome c" evidence="15">
    <location>
        <begin position="28"/>
        <end position="108"/>
    </location>
</feature>
<organism evidence="16">
    <name type="scientific">Dasysiphonia japonica</name>
    <dbReference type="NCBI Taxonomy" id="2506492"/>
    <lineage>
        <taxon>Eukaryota</taxon>
        <taxon>Rhodophyta</taxon>
        <taxon>Florideophyceae</taxon>
        <taxon>Rhodymeniophycidae</taxon>
        <taxon>Ceramiales</taxon>
        <taxon>Dasyaceae</taxon>
        <taxon>Dasysiphonia</taxon>
    </lineage>
</organism>
<proteinExistence type="inferred from homology"/>
<evidence type="ECO:0000256" key="11">
    <source>
        <dbReference type="ARBA" id="ARBA00031247"/>
    </source>
</evidence>
<dbReference type="InterPro" id="IPR009056">
    <property type="entry name" value="Cyt_c-like_dom"/>
</dbReference>
<dbReference type="InterPro" id="IPR036909">
    <property type="entry name" value="Cyt_c-like_dom_sf"/>
</dbReference>
<keyword evidence="14" id="KW-0732">Signal</keyword>
<name>A0A4D6WW03_9FLOR</name>
<dbReference type="Gene3D" id="1.10.760.10">
    <property type="entry name" value="Cytochrome c-like domain"/>
    <property type="match status" value="1"/>
</dbReference>
<evidence type="ECO:0000256" key="2">
    <source>
        <dbReference type="ARBA" id="ARBA00004456"/>
    </source>
</evidence>
<evidence type="ECO:0000256" key="14">
    <source>
        <dbReference type="SAM" id="SignalP"/>
    </source>
</evidence>
<evidence type="ECO:0000256" key="8">
    <source>
        <dbReference type="ARBA" id="ARBA00023004"/>
    </source>
</evidence>
<keyword evidence="7" id="KW-0249">Electron transport</keyword>
<evidence type="ECO:0000256" key="9">
    <source>
        <dbReference type="ARBA" id="ARBA00023078"/>
    </source>
</evidence>
<dbReference type="EMBL" id="MK814640">
    <property type="protein sequence ID" value="QCI05765.1"/>
    <property type="molecule type" value="Genomic_DNA"/>
</dbReference>
<comment type="similarity">
    <text evidence="3">Belongs to the cytochrome c family. PetJ subfamily.</text>
</comment>
<dbReference type="GO" id="GO:0005506">
    <property type="term" value="F:iron ion binding"/>
    <property type="evidence" value="ECO:0007669"/>
    <property type="project" value="InterPro"/>
</dbReference>
<dbReference type="GO" id="GO:0009055">
    <property type="term" value="F:electron transfer activity"/>
    <property type="evidence" value="ECO:0007669"/>
    <property type="project" value="InterPro"/>
</dbReference>
<protein>
    <recommendedName>
        <fullName evidence="12">Cytochrome c-553</fullName>
    </recommendedName>
    <alternativeName>
        <fullName evidence="11">Cytochrome c553</fullName>
    </alternativeName>
    <alternativeName>
        <fullName evidence="10">Soluble cytochrome f</fullName>
    </alternativeName>
</protein>